<evidence type="ECO:0000313" key="3">
    <source>
        <dbReference type="EMBL" id="ANS71205.1"/>
    </source>
</evidence>
<accession>A0A1B1MRN8</accession>
<dbReference type="GO" id="GO:0019031">
    <property type="term" value="C:viral envelope"/>
    <property type="evidence" value="ECO:0007669"/>
    <property type="project" value="InterPro"/>
</dbReference>
<dbReference type="KEGG" id="vg:28340448"/>
<reference evidence="3 4" key="1">
    <citation type="journal article" date="2016" name="J. Gen. Virol.">
        <title>Genomic characterization of a novel poxvirus from a flying fox: evidence for a new genus?</title>
        <authorList>
            <person name="O'Dea M.A."/>
            <person name="Tu S.L."/>
            <person name="Pang S."/>
            <person name="De Ridder T."/>
            <person name="Jackson B."/>
            <person name="Upton C."/>
        </authorList>
    </citation>
    <scope>NUCLEOTIDE SEQUENCE [LARGE SCALE GENOMIC DNA]</scope>
    <source>
        <strain evidence="3 4">Australia</strain>
    </source>
</reference>
<name>A0A1B1MRN8_9POXV</name>
<keyword evidence="4" id="KW-1185">Reference proteome</keyword>
<dbReference type="GeneID" id="28340448"/>
<proteinExistence type="predicted"/>
<dbReference type="OrthoDB" id="3405at10239"/>
<dbReference type="Proteomes" id="UP000203626">
    <property type="component" value="Segment"/>
</dbReference>
<dbReference type="Pfam" id="PF02346">
    <property type="entry name" value="Vac_Fusion"/>
    <property type="match status" value="1"/>
</dbReference>
<gene>
    <name evidence="3" type="ORF">PTPV-Aus-121</name>
</gene>
<dbReference type="EMBL" id="KU980965">
    <property type="protein sequence ID" value="ANS71205.1"/>
    <property type="molecule type" value="Genomic_DNA"/>
</dbReference>
<evidence type="ECO:0000313" key="4">
    <source>
        <dbReference type="Proteomes" id="UP000203626"/>
    </source>
</evidence>
<sequence length="644" mass="74451">MDKLEYYIDPLSLWSYDDPKMTSILAFYKIVEGTWGTTITSTTPIPRTAKKAFRNVLRDYIKHAPVCDNSNYDDYRDIDNFPNTLDPHAPFCLVLPTNIVRNVYYVNFMYFKNGFFERHYNNLNTFRDIETLGQLLLFFVVAIMRVEIEQTNENNIVTKFVPLYEFNEVLSTKKDYSSKMTYACSSMLWQLCSIGYYKENPNIVLGLPMYYWYGVNVKTVYDEITKPFTGNGNKLPNTWSKGPLYFTKYILDNHILNHYQTNCITINYNGYKATFVSSVPEFVLDGLCYTVNDKITKYGNDHVQIYMMPNGCKDGHTYTYLCSNDQGTIVSLPCTGKLFDEYHDQGAIRYQDNDINAKCNGYCFKSLLIMPEDTKVYQFEDSHVKYNNFQNDYYAGPPVFLTKNGVNRTASRGCNWCGNINTRYNSNAIVSPYHICGPQVPPCHTVPPTCPVPPHCPPVNPNCPVVPVPPVPPYYPPHLPYPPYPPHNDRSDCHDGQCTGLIPPPPHCRCILDSENNCIYYCDYHNNIYPYTINPVDYRLNILKEKIAGYIPLIKHLKDTCKKENDAAKKLEHHIETMRQYMVMASNKVDYHTCRKPTVSVPKHSIDKTYPSIKDSDAWKINRLCYIQPHSMCFRTPPAWMIAH</sequence>
<dbReference type="InterPro" id="IPR003436">
    <property type="entry name" value="Chordopox_Fusion/A27"/>
</dbReference>
<dbReference type="Pfam" id="PF06086">
    <property type="entry name" value="Pox_A30L_A26L"/>
    <property type="match status" value="1"/>
</dbReference>
<dbReference type="RefSeq" id="YP_009268836.1">
    <property type="nucleotide sequence ID" value="NC_030656.1"/>
</dbReference>
<dbReference type="InterPro" id="IPR009285">
    <property type="entry name" value="Poxvirus_A26L"/>
</dbReference>
<dbReference type="GO" id="GO:0019064">
    <property type="term" value="P:fusion of virus membrane with host plasma membrane"/>
    <property type="evidence" value="ECO:0007669"/>
    <property type="project" value="InterPro"/>
</dbReference>
<comment type="subcellular location">
    <subcellularLocation>
        <location evidence="1">Virion</location>
    </subcellularLocation>
</comment>
<keyword evidence="2" id="KW-0946">Virion</keyword>
<evidence type="ECO:0000256" key="1">
    <source>
        <dbReference type="ARBA" id="ARBA00004328"/>
    </source>
</evidence>
<protein>
    <submittedName>
        <fullName evidence="3">p4c</fullName>
    </submittedName>
</protein>
<evidence type="ECO:0000256" key="2">
    <source>
        <dbReference type="ARBA" id="ARBA00022844"/>
    </source>
</evidence>
<organism evidence="3 4">
    <name type="scientific">Pteropox virus</name>
    <dbReference type="NCBI Taxonomy" id="1873698"/>
    <lineage>
        <taxon>Viruses</taxon>
        <taxon>Varidnaviria</taxon>
        <taxon>Bamfordvirae</taxon>
        <taxon>Nucleocytoviricota</taxon>
        <taxon>Pokkesviricetes</taxon>
        <taxon>Chitovirales</taxon>
        <taxon>Poxviridae</taxon>
        <taxon>Chordopoxvirinae</taxon>
        <taxon>Pteropopoxvirus</taxon>
        <taxon>Pteropopoxvirus pteropox</taxon>
    </lineage>
</organism>